<dbReference type="Proteomes" id="UP000782610">
    <property type="component" value="Unassembled WGS sequence"/>
</dbReference>
<evidence type="ECO:0000313" key="6">
    <source>
        <dbReference type="Proteomes" id="UP000782610"/>
    </source>
</evidence>
<dbReference type="AlphaFoldDB" id="A0A933P085"/>
<dbReference type="GO" id="GO:0003700">
    <property type="term" value="F:DNA-binding transcription factor activity"/>
    <property type="evidence" value="ECO:0007669"/>
    <property type="project" value="TreeGrafter"/>
</dbReference>
<dbReference type="InterPro" id="IPR018490">
    <property type="entry name" value="cNMP-bd_dom_sf"/>
</dbReference>
<dbReference type="PANTHER" id="PTHR24567:SF74">
    <property type="entry name" value="HTH-TYPE TRANSCRIPTIONAL REGULATOR ARCR"/>
    <property type="match status" value="1"/>
</dbReference>
<dbReference type="SUPFAM" id="SSF51206">
    <property type="entry name" value="cAMP-binding domain-like"/>
    <property type="match status" value="1"/>
</dbReference>
<dbReference type="GO" id="GO:0003677">
    <property type="term" value="F:DNA binding"/>
    <property type="evidence" value="ECO:0007669"/>
    <property type="project" value="UniProtKB-KW"/>
</dbReference>
<dbReference type="Gene3D" id="2.60.120.10">
    <property type="entry name" value="Jelly Rolls"/>
    <property type="match status" value="1"/>
</dbReference>
<keyword evidence="2" id="KW-0238">DNA-binding</keyword>
<evidence type="ECO:0000256" key="1">
    <source>
        <dbReference type="ARBA" id="ARBA00023015"/>
    </source>
</evidence>
<dbReference type="Pfam" id="PF13545">
    <property type="entry name" value="HTH_Crp_2"/>
    <property type="match status" value="1"/>
</dbReference>
<accession>A0A933P085</accession>
<organism evidence="5 6">
    <name type="scientific">Devosia nanyangense</name>
    <dbReference type="NCBI Taxonomy" id="1228055"/>
    <lineage>
        <taxon>Bacteria</taxon>
        <taxon>Pseudomonadati</taxon>
        <taxon>Pseudomonadota</taxon>
        <taxon>Alphaproteobacteria</taxon>
        <taxon>Hyphomicrobiales</taxon>
        <taxon>Devosiaceae</taxon>
        <taxon>Devosia</taxon>
    </lineage>
</organism>
<dbReference type="PANTHER" id="PTHR24567">
    <property type="entry name" value="CRP FAMILY TRANSCRIPTIONAL REGULATORY PROTEIN"/>
    <property type="match status" value="1"/>
</dbReference>
<dbReference type="InterPro" id="IPR012318">
    <property type="entry name" value="HTH_CRP"/>
</dbReference>
<dbReference type="InterPro" id="IPR036390">
    <property type="entry name" value="WH_DNA-bd_sf"/>
</dbReference>
<reference evidence="5" key="1">
    <citation type="submission" date="2020-07" db="EMBL/GenBank/DDBJ databases">
        <title>Huge and variable diversity of episymbiotic CPR bacteria and DPANN archaea in groundwater ecosystems.</title>
        <authorList>
            <person name="He C.Y."/>
            <person name="Keren R."/>
            <person name="Whittaker M."/>
            <person name="Farag I.F."/>
            <person name="Doudna J."/>
            <person name="Cate J.H.D."/>
            <person name="Banfield J.F."/>
        </authorList>
    </citation>
    <scope>NUCLEOTIDE SEQUENCE</scope>
    <source>
        <strain evidence="5">NC_groundwater_1586_Pr3_B-0.1um_66_15</strain>
    </source>
</reference>
<dbReference type="PROSITE" id="PS51063">
    <property type="entry name" value="HTH_CRP_2"/>
    <property type="match status" value="1"/>
</dbReference>
<evidence type="ECO:0000256" key="2">
    <source>
        <dbReference type="ARBA" id="ARBA00023125"/>
    </source>
</evidence>
<dbReference type="InterPro" id="IPR014710">
    <property type="entry name" value="RmlC-like_jellyroll"/>
</dbReference>
<keyword evidence="3" id="KW-0804">Transcription</keyword>
<dbReference type="EMBL" id="JACRAF010000057">
    <property type="protein sequence ID" value="MBI4923513.1"/>
    <property type="molecule type" value="Genomic_DNA"/>
</dbReference>
<evidence type="ECO:0000259" key="4">
    <source>
        <dbReference type="PROSITE" id="PS51063"/>
    </source>
</evidence>
<dbReference type="InterPro" id="IPR050397">
    <property type="entry name" value="Env_Response_Regulators"/>
</dbReference>
<keyword evidence="1" id="KW-0805">Transcription regulation</keyword>
<comment type="caution">
    <text evidence="5">The sequence shown here is derived from an EMBL/GenBank/DDBJ whole genome shotgun (WGS) entry which is preliminary data.</text>
</comment>
<feature type="domain" description="HTH crp-type" evidence="4">
    <location>
        <begin position="119"/>
        <end position="185"/>
    </location>
</feature>
<gene>
    <name evidence="5" type="ORF">HY834_17375</name>
</gene>
<name>A0A933P085_9HYPH</name>
<proteinExistence type="predicted"/>
<protein>
    <submittedName>
        <fullName evidence="5">Crp/Fnr family transcriptional regulator</fullName>
    </submittedName>
</protein>
<dbReference type="GO" id="GO:0005829">
    <property type="term" value="C:cytosol"/>
    <property type="evidence" value="ECO:0007669"/>
    <property type="project" value="TreeGrafter"/>
</dbReference>
<evidence type="ECO:0000256" key="3">
    <source>
        <dbReference type="ARBA" id="ARBA00023163"/>
    </source>
</evidence>
<evidence type="ECO:0000313" key="5">
    <source>
        <dbReference type="EMBL" id="MBI4923513.1"/>
    </source>
</evidence>
<dbReference type="SUPFAM" id="SSF46785">
    <property type="entry name" value="Winged helix' DNA-binding domain"/>
    <property type="match status" value="1"/>
</dbReference>
<sequence>MVTRQMSPGEVLYETGAPFTHAIFPHTGAISLMTEMEGGRSIEKASVGREGFVGLALVMGGRHALSRSTVQVAGYASWLSLDDLDAAHVEFSCVRNAMQNYARAFIVQLMESVACNSLHNAEQRVARWLLEASDRMGDEAFLIKQDSLSHILGLRRATVSEACSRFKDEGVIRYRRGLLMITDREALERRACGCYGRIRNFRVTSPAT</sequence>